<dbReference type="PANTHER" id="PTHR35802">
    <property type="entry name" value="PROTEASE SYNTHASE AND SPORULATION PROTEIN PAI 2"/>
    <property type="match status" value="1"/>
</dbReference>
<evidence type="ECO:0000256" key="1">
    <source>
        <dbReference type="SAM" id="MobiDB-lite"/>
    </source>
</evidence>
<dbReference type="Gene3D" id="2.30.110.10">
    <property type="entry name" value="Electron Transport, Fmn-binding Protein, Chain A"/>
    <property type="match status" value="1"/>
</dbReference>
<dbReference type="EC" id="1.-.-.-" evidence="2"/>
<feature type="compositionally biased region" description="Basic and acidic residues" evidence="1">
    <location>
        <begin position="205"/>
        <end position="221"/>
    </location>
</feature>
<dbReference type="AlphaFoldDB" id="A0A375I1Q1"/>
<evidence type="ECO:0000313" key="2">
    <source>
        <dbReference type="EMBL" id="SPF67075.1"/>
    </source>
</evidence>
<dbReference type="RefSeq" id="WP_119714382.1">
    <property type="nucleotide sequence ID" value="NZ_OMOH01000001.1"/>
</dbReference>
<organism evidence="2 3">
    <name type="scientific">Propionibacterium ruminifibrarum</name>
    <dbReference type="NCBI Taxonomy" id="1962131"/>
    <lineage>
        <taxon>Bacteria</taxon>
        <taxon>Bacillati</taxon>
        <taxon>Actinomycetota</taxon>
        <taxon>Actinomycetes</taxon>
        <taxon>Propionibacteriales</taxon>
        <taxon>Propionibacteriaceae</taxon>
        <taxon>Propionibacterium</taxon>
    </lineage>
</organism>
<gene>
    <name evidence="2" type="ORF">PROPJV5_0085</name>
</gene>
<keyword evidence="2" id="KW-0560">Oxidoreductase</keyword>
<dbReference type="PIRSF" id="PIRSF010372">
    <property type="entry name" value="PaiB"/>
    <property type="match status" value="1"/>
</dbReference>
<feature type="compositionally biased region" description="Basic and acidic residues" evidence="1">
    <location>
        <begin position="182"/>
        <end position="195"/>
    </location>
</feature>
<dbReference type="Proteomes" id="UP000265962">
    <property type="component" value="Unassembled WGS sequence"/>
</dbReference>
<protein>
    <submittedName>
        <fullName evidence="2">FMN-binding domain</fullName>
        <ecNumber evidence="2">1.-.-.-</ecNumber>
    </submittedName>
</protein>
<proteinExistence type="predicted"/>
<dbReference type="OrthoDB" id="9794948at2"/>
<dbReference type="Pfam" id="PF04299">
    <property type="entry name" value="FMN_bind_2"/>
    <property type="match status" value="1"/>
</dbReference>
<feature type="compositionally biased region" description="Basic residues" evidence="1">
    <location>
        <begin position="222"/>
        <end position="231"/>
    </location>
</feature>
<name>A0A375I1Q1_9ACTN</name>
<dbReference type="EMBL" id="OMOH01000001">
    <property type="protein sequence ID" value="SPF67075.1"/>
    <property type="molecule type" value="Genomic_DNA"/>
</dbReference>
<dbReference type="PANTHER" id="PTHR35802:SF1">
    <property type="entry name" value="PROTEASE SYNTHASE AND SPORULATION PROTEIN PAI 2"/>
    <property type="match status" value="1"/>
</dbReference>
<accession>A0A375I1Q1</accession>
<dbReference type="InterPro" id="IPR007396">
    <property type="entry name" value="TR_PAI2-type"/>
</dbReference>
<sequence length="231" mass="25473">MYVPEHFSFDAAQLGALLQRVGAGDLVTNGPDGLDATFLPWSLNPAVGEHGALRTHVARVNPQWRDEGPAMVILHGPDDYIDPADHAEPGQVPTWNYITMHVRGTLVAHEDPEWIIASLDELVGAQPTEWSIDEMSPERLRGMTAAIVGVELRIESITGKAKMSQNRPSRDIDALADALEARRGQAEEPRYRRPSPEAVAYLRGPSRDHALARERAAERARTTRRPGRTIG</sequence>
<evidence type="ECO:0000313" key="3">
    <source>
        <dbReference type="Proteomes" id="UP000265962"/>
    </source>
</evidence>
<reference evidence="3" key="1">
    <citation type="submission" date="2018-02" db="EMBL/GenBank/DDBJ databases">
        <authorList>
            <person name="Hornung B."/>
        </authorList>
    </citation>
    <scope>NUCLEOTIDE SEQUENCE [LARGE SCALE GENOMIC DNA]</scope>
</reference>
<feature type="region of interest" description="Disordered" evidence="1">
    <location>
        <begin position="182"/>
        <end position="231"/>
    </location>
</feature>
<dbReference type="GO" id="GO:0016491">
    <property type="term" value="F:oxidoreductase activity"/>
    <property type="evidence" value="ECO:0007669"/>
    <property type="project" value="UniProtKB-KW"/>
</dbReference>
<dbReference type="InterPro" id="IPR012349">
    <property type="entry name" value="Split_barrel_FMN-bd"/>
</dbReference>
<dbReference type="SUPFAM" id="SSF50475">
    <property type="entry name" value="FMN-binding split barrel"/>
    <property type="match status" value="1"/>
</dbReference>
<keyword evidence="3" id="KW-1185">Reference proteome</keyword>